<dbReference type="Pfam" id="PF00401">
    <property type="entry name" value="ATP-synt_DE"/>
    <property type="match status" value="1"/>
</dbReference>
<organism evidence="16 17">
    <name type="scientific">Candidatus Accumulibacter phosphatis</name>
    <dbReference type="NCBI Taxonomy" id="327160"/>
    <lineage>
        <taxon>Bacteria</taxon>
        <taxon>Pseudomonadati</taxon>
        <taxon>Pseudomonadota</taxon>
        <taxon>Betaproteobacteria</taxon>
        <taxon>Candidatus Accumulibacter</taxon>
    </lineage>
</organism>
<keyword evidence="11 12" id="KW-0066">ATP synthesis</keyword>
<dbReference type="NCBIfam" id="TIGR01216">
    <property type="entry name" value="ATP_synt_epsi"/>
    <property type="match status" value="1"/>
</dbReference>
<evidence type="ECO:0000256" key="5">
    <source>
        <dbReference type="ARBA" id="ARBA00022448"/>
    </source>
</evidence>
<dbReference type="Gene3D" id="1.20.5.440">
    <property type="entry name" value="ATP synthase delta/epsilon subunit, C-terminal domain"/>
    <property type="match status" value="1"/>
</dbReference>
<keyword evidence="5 12" id="KW-0813">Transport</keyword>
<keyword evidence="8 12" id="KW-0406">Ion transport</keyword>
<evidence type="ECO:0000256" key="9">
    <source>
        <dbReference type="ARBA" id="ARBA00023136"/>
    </source>
</evidence>
<keyword evidence="7 12" id="KW-0375">Hydrogen ion transport</keyword>
<dbReference type="GO" id="GO:0005524">
    <property type="term" value="F:ATP binding"/>
    <property type="evidence" value="ECO:0007669"/>
    <property type="project" value="UniProtKB-UniRule"/>
</dbReference>
<evidence type="ECO:0000256" key="3">
    <source>
        <dbReference type="ARBA" id="ARBA00005712"/>
    </source>
</evidence>
<comment type="caution">
    <text evidence="16">The sequence shown here is derived from an EMBL/GenBank/DDBJ whole genome shotgun (WGS) entry which is preliminary data.</text>
</comment>
<dbReference type="InterPro" id="IPR020546">
    <property type="entry name" value="ATP_synth_F1_dsu/esu_N"/>
</dbReference>
<comment type="subunit">
    <text evidence="4 12 13">F-type ATPases have 2 components, CF(1) - the catalytic core - and CF(0) - the membrane proton channel. CF(1) has five subunits: alpha(3), beta(3), gamma(1), delta(1), epsilon(1). CF(0) has three main subunits: a, b and c.</text>
</comment>
<evidence type="ECO:0000313" key="16">
    <source>
        <dbReference type="EMBL" id="KFB71519.1"/>
    </source>
</evidence>
<evidence type="ECO:0000256" key="10">
    <source>
        <dbReference type="ARBA" id="ARBA00023196"/>
    </source>
</evidence>
<dbReference type="GO" id="GO:0005886">
    <property type="term" value="C:plasma membrane"/>
    <property type="evidence" value="ECO:0007669"/>
    <property type="project" value="UniProtKB-SubCell"/>
</dbReference>
<evidence type="ECO:0000256" key="11">
    <source>
        <dbReference type="ARBA" id="ARBA00023310"/>
    </source>
</evidence>
<comment type="subcellular location">
    <subcellularLocation>
        <location evidence="2 12">Cell membrane</location>
        <topology evidence="2 12">Peripheral membrane protein</topology>
    </subcellularLocation>
</comment>
<evidence type="ECO:0000256" key="6">
    <source>
        <dbReference type="ARBA" id="ARBA00022475"/>
    </source>
</evidence>
<dbReference type="InterPro" id="IPR036794">
    <property type="entry name" value="ATP_F1_dsu/esu_C_sf"/>
</dbReference>
<dbReference type="AlphaFoldDB" id="A0A080M2V5"/>
<dbReference type="CDD" id="cd12152">
    <property type="entry name" value="F1-ATPase_delta"/>
    <property type="match status" value="1"/>
</dbReference>
<dbReference type="Proteomes" id="UP000020077">
    <property type="component" value="Unassembled WGS sequence"/>
</dbReference>
<dbReference type="PANTHER" id="PTHR13822:SF10">
    <property type="entry name" value="ATP SYNTHASE EPSILON CHAIN, CHLOROPLASTIC"/>
    <property type="match status" value="1"/>
</dbReference>
<dbReference type="InterPro" id="IPR020547">
    <property type="entry name" value="ATP_synth_F1_esu_C"/>
</dbReference>
<comment type="function">
    <text evidence="1 12">Produces ATP from ADP in the presence of a proton gradient across the membrane.</text>
</comment>
<evidence type="ECO:0000256" key="13">
    <source>
        <dbReference type="RuleBase" id="RU003656"/>
    </source>
</evidence>
<evidence type="ECO:0000259" key="15">
    <source>
        <dbReference type="Pfam" id="PF02823"/>
    </source>
</evidence>
<evidence type="ECO:0000256" key="8">
    <source>
        <dbReference type="ARBA" id="ARBA00023065"/>
    </source>
</evidence>
<sequence length="158" mass="17423">MSFPGALRAWDTAQQGKTMAIRVHVDVVSAEELIFSGETDFAVFPGEAGELGIYPRHTPLLTRIRPGTVRLKVPDRDEYEMVYVSGGMLEVQPALITVLADTAIRAHDLDEAKAMESKRRAEEALKNRSSEVGLATAEAELAQAVAQLQAIKRLRKRH</sequence>
<dbReference type="Pfam" id="PF02823">
    <property type="entry name" value="ATP-synt_DE_N"/>
    <property type="match status" value="1"/>
</dbReference>
<evidence type="ECO:0000256" key="1">
    <source>
        <dbReference type="ARBA" id="ARBA00003543"/>
    </source>
</evidence>
<gene>
    <name evidence="12 16" type="primary">atpC</name>
    <name evidence="16" type="ORF">AW09_003345</name>
</gene>
<evidence type="ECO:0000256" key="2">
    <source>
        <dbReference type="ARBA" id="ARBA00004202"/>
    </source>
</evidence>
<protein>
    <recommendedName>
        <fullName evidence="12">ATP synthase epsilon chain</fullName>
    </recommendedName>
    <alternativeName>
        <fullName evidence="12">ATP synthase F1 sector epsilon subunit</fullName>
    </alternativeName>
    <alternativeName>
        <fullName evidence="12">F-ATPase epsilon subunit</fullName>
    </alternativeName>
</protein>
<reference evidence="16 17" key="1">
    <citation type="submission" date="2014-02" db="EMBL/GenBank/DDBJ databases">
        <title>Expanding our view of genomic diversity in Candidatus Accumulibacter clades.</title>
        <authorList>
            <person name="Skennerton C.T."/>
            <person name="Barr J.J."/>
            <person name="Slater F.R."/>
            <person name="Bond P.L."/>
            <person name="Tyson G.W."/>
        </authorList>
    </citation>
    <scope>NUCLEOTIDE SEQUENCE [LARGE SCALE GENOMIC DNA]</scope>
    <source>
        <strain evidence="17">BA-91</strain>
    </source>
</reference>
<evidence type="ECO:0000259" key="14">
    <source>
        <dbReference type="Pfam" id="PF00401"/>
    </source>
</evidence>
<dbReference type="Gene3D" id="2.60.15.10">
    <property type="entry name" value="F0F1 ATP synthase delta/epsilon subunit, N-terminal"/>
    <property type="match status" value="1"/>
</dbReference>
<dbReference type="GO" id="GO:0046933">
    <property type="term" value="F:proton-transporting ATP synthase activity, rotational mechanism"/>
    <property type="evidence" value="ECO:0007669"/>
    <property type="project" value="UniProtKB-UniRule"/>
</dbReference>
<feature type="domain" description="ATP synthase epsilon subunit C-terminal" evidence="14">
    <location>
        <begin position="108"/>
        <end position="152"/>
    </location>
</feature>
<evidence type="ECO:0000313" key="17">
    <source>
        <dbReference type="Proteomes" id="UP000020077"/>
    </source>
</evidence>
<evidence type="ECO:0000256" key="7">
    <source>
        <dbReference type="ARBA" id="ARBA00022781"/>
    </source>
</evidence>
<dbReference type="InterPro" id="IPR001469">
    <property type="entry name" value="ATP_synth_F1_dsu/esu"/>
</dbReference>
<dbReference type="EMBL" id="JDVG02000534">
    <property type="protein sequence ID" value="KFB71519.1"/>
    <property type="molecule type" value="Genomic_DNA"/>
</dbReference>
<dbReference type="FunFam" id="2.60.15.10:FF:000001">
    <property type="entry name" value="ATP synthase epsilon chain"/>
    <property type="match status" value="1"/>
</dbReference>
<keyword evidence="10 12" id="KW-0139">CF(1)</keyword>
<evidence type="ECO:0000256" key="12">
    <source>
        <dbReference type="HAMAP-Rule" id="MF_00530"/>
    </source>
</evidence>
<dbReference type="NCBIfam" id="NF001847">
    <property type="entry name" value="PRK00571.1-4"/>
    <property type="match status" value="1"/>
</dbReference>
<keyword evidence="9 12" id="KW-0472">Membrane</keyword>
<dbReference type="HAMAP" id="MF_00530">
    <property type="entry name" value="ATP_synth_epsil_bac"/>
    <property type="match status" value="1"/>
</dbReference>
<dbReference type="GO" id="GO:0045259">
    <property type="term" value="C:proton-transporting ATP synthase complex"/>
    <property type="evidence" value="ECO:0007669"/>
    <property type="project" value="UniProtKB-KW"/>
</dbReference>
<proteinExistence type="inferred from homology"/>
<dbReference type="InterPro" id="IPR036771">
    <property type="entry name" value="ATPsynth_dsu/esu_N"/>
</dbReference>
<accession>A0A080M2V5</accession>
<dbReference type="PANTHER" id="PTHR13822">
    <property type="entry name" value="ATP SYNTHASE DELTA/EPSILON CHAIN"/>
    <property type="match status" value="1"/>
</dbReference>
<evidence type="ECO:0000256" key="4">
    <source>
        <dbReference type="ARBA" id="ARBA00011648"/>
    </source>
</evidence>
<keyword evidence="6 12" id="KW-1003">Cell membrane</keyword>
<dbReference type="SUPFAM" id="SSF46604">
    <property type="entry name" value="Epsilon subunit of F1F0-ATP synthase C-terminal domain"/>
    <property type="match status" value="1"/>
</dbReference>
<name>A0A080M2V5_9PROT</name>
<dbReference type="SUPFAM" id="SSF51344">
    <property type="entry name" value="Epsilon subunit of F1F0-ATP synthase N-terminal domain"/>
    <property type="match status" value="1"/>
</dbReference>
<feature type="domain" description="ATP synthase F1 complex delta/epsilon subunit N-terminal" evidence="15">
    <location>
        <begin position="23"/>
        <end position="103"/>
    </location>
</feature>
<comment type="similarity">
    <text evidence="3 12 13">Belongs to the ATPase epsilon chain family.</text>
</comment>